<dbReference type="InterPro" id="IPR050300">
    <property type="entry name" value="GDXG_lipolytic_enzyme"/>
</dbReference>
<feature type="domain" description="Peptidase S9 prolyl oligopeptidase catalytic" evidence="2">
    <location>
        <begin position="118"/>
        <end position="261"/>
    </location>
</feature>
<dbReference type="InterPro" id="IPR029058">
    <property type="entry name" value="AB_hydrolase_fold"/>
</dbReference>
<dbReference type="GO" id="GO:0008236">
    <property type="term" value="F:serine-type peptidase activity"/>
    <property type="evidence" value="ECO:0007669"/>
    <property type="project" value="InterPro"/>
</dbReference>
<name>A0A395VXU4_BACOV</name>
<dbReference type="Proteomes" id="UP000266492">
    <property type="component" value="Unassembled WGS sequence"/>
</dbReference>
<evidence type="ECO:0000313" key="3">
    <source>
        <dbReference type="EMBL" id="KAA4536973.1"/>
    </source>
</evidence>
<accession>A0A395VXU4</accession>
<dbReference type="InterPro" id="IPR001375">
    <property type="entry name" value="Peptidase_S9_cat"/>
</dbReference>
<evidence type="ECO:0000313" key="5">
    <source>
        <dbReference type="Proteomes" id="UP000266492"/>
    </source>
</evidence>
<dbReference type="PANTHER" id="PTHR48081">
    <property type="entry name" value="AB HYDROLASE SUPERFAMILY PROTEIN C4A8.06C"/>
    <property type="match status" value="1"/>
</dbReference>
<sequence length="264" mass="29665">MKNLICVSLYDNLSIKVYNLSEVNNKELMGIVENAPEGTLFVFTSEKSNGSSVIMCPGGGFLKTNLEHEGLDFAEWFTQKGMTYVLFKYRMPHENPDIPRQDIRLALAVIREKFPEFSKRVGVMGASIGGYLATCSATILSDKEKPDFQILMYPVVSIDDRLTHLPCRERMFGHSYSPDKMVQYSPIEHVTSSTPVAFIVAASDDSVVSPQNGIQFAAQLQKSGVPISLHIYPTGGHGFGYNDSFVYKQEWLQELDVWLEKLIY</sequence>
<dbReference type="RefSeq" id="WP_118058553.1">
    <property type="nucleotide sequence ID" value="NZ_CAKJYX010000005.1"/>
</dbReference>
<gene>
    <name evidence="4" type="ORF">DWX70_13720</name>
    <name evidence="3" type="ORF">F3B85_11380</name>
</gene>
<evidence type="ECO:0000259" key="2">
    <source>
        <dbReference type="Pfam" id="PF00326"/>
    </source>
</evidence>
<protein>
    <submittedName>
        <fullName evidence="4">Alpha/beta hydrolase</fullName>
    </submittedName>
</protein>
<reference evidence="3 6" key="2">
    <citation type="journal article" date="2019" name="Nat. Med.">
        <title>A library of human gut bacterial isolates paired with longitudinal multiomics data enables mechanistic microbiome research.</title>
        <authorList>
            <person name="Poyet M."/>
            <person name="Groussin M."/>
            <person name="Gibbons S.M."/>
            <person name="Avila-Pacheco J."/>
            <person name="Jiang X."/>
            <person name="Kearney S.M."/>
            <person name="Perrotta A.R."/>
            <person name="Berdy B."/>
            <person name="Zhao S."/>
            <person name="Lieberman T.D."/>
            <person name="Swanson P.K."/>
            <person name="Smith M."/>
            <person name="Roesemann S."/>
            <person name="Alexander J.E."/>
            <person name="Rich S.A."/>
            <person name="Livny J."/>
            <person name="Vlamakis H."/>
            <person name="Clish C."/>
            <person name="Bullock K."/>
            <person name="Deik A."/>
            <person name="Scott J."/>
            <person name="Pierce K.A."/>
            <person name="Xavier R.J."/>
            <person name="Alm E.J."/>
        </authorList>
    </citation>
    <scope>NUCLEOTIDE SEQUENCE [LARGE SCALE GENOMIC DNA]</scope>
    <source>
        <strain evidence="3 6">BIOML-A41</strain>
    </source>
</reference>
<dbReference type="Gene3D" id="3.40.50.1820">
    <property type="entry name" value="alpha/beta hydrolase"/>
    <property type="match status" value="1"/>
</dbReference>
<dbReference type="SUPFAM" id="SSF53474">
    <property type="entry name" value="alpha/beta-Hydrolases"/>
    <property type="match status" value="1"/>
</dbReference>
<organism evidence="4 5">
    <name type="scientific">Bacteroides ovatus</name>
    <dbReference type="NCBI Taxonomy" id="28116"/>
    <lineage>
        <taxon>Bacteria</taxon>
        <taxon>Pseudomonadati</taxon>
        <taxon>Bacteroidota</taxon>
        <taxon>Bacteroidia</taxon>
        <taxon>Bacteroidales</taxon>
        <taxon>Bacteroidaceae</taxon>
        <taxon>Bacteroides</taxon>
    </lineage>
</organism>
<dbReference type="EMBL" id="VWGP01000007">
    <property type="protein sequence ID" value="KAA4536973.1"/>
    <property type="molecule type" value="Genomic_DNA"/>
</dbReference>
<comment type="caution">
    <text evidence="4">The sequence shown here is derived from an EMBL/GenBank/DDBJ whole genome shotgun (WGS) entry which is preliminary data.</text>
</comment>
<evidence type="ECO:0000256" key="1">
    <source>
        <dbReference type="ARBA" id="ARBA00022801"/>
    </source>
</evidence>
<proteinExistence type="predicted"/>
<dbReference type="EMBL" id="QRVZ01000010">
    <property type="protein sequence ID" value="RGS82988.1"/>
    <property type="molecule type" value="Genomic_DNA"/>
</dbReference>
<dbReference type="Proteomes" id="UP000478493">
    <property type="component" value="Unassembled WGS sequence"/>
</dbReference>
<dbReference type="PANTHER" id="PTHR48081:SF6">
    <property type="entry name" value="PEPTIDASE S9 PROLYL OLIGOPEPTIDASE CATALYTIC DOMAIN-CONTAINING PROTEIN"/>
    <property type="match status" value="1"/>
</dbReference>
<dbReference type="GO" id="GO:0006508">
    <property type="term" value="P:proteolysis"/>
    <property type="evidence" value="ECO:0007669"/>
    <property type="project" value="InterPro"/>
</dbReference>
<evidence type="ECO:0000313" key="6">
    <source>
        <dbReference type="Proteomes" id="UP000478493"/>
    </source>
</evidence>
<keyword evidence="1 4" id="KW-0378">Hydrolase</keyword>
<evidence type="ECO:0000313" key="4">
    <source>
        <dbReference type="EMBL" id="RGS82988.1"/>
    </source>
</evidence>
<dbReference type="AlphaFoldDB" id="A0A395VXU4"/>
<dbReference type="Pfam" id="PF00326">
    <property type="entry name" value="Peptidase_S9"/>
    <property type="match status" value="1"/>
</dbReference>
<reference evidence="4 5" key="1">
    <citation type="submission" date="2018-08" db="EMBL/GenBank/DDBJ databases">
        <title>A genome reference for cultivated species of the human gut microbiota.</title>
        <authorList>
            <person name="Zou Y."/>
            <person name="Xue W."/>
            <person name="Luo G."/>
        </authorList>
    </citation>
    <scope>NUCLEOTIDE SEQUENCE [LARGE SCALE GENOMIC DNA]</scope>
    <source>
        <strain evidence="4 5">AF20-9LB</strain>
    </source>
</reference>